<dbReference type="Proteomes" id="UP000295717">
    <property type="component" value="Unassembled WGS sequence"/>
</dbReference>
<name>A0A4R3MTC4_9GAMM</name>
<sequence>MLALVIGVVIGILIGWNWAQPQPVKDLQDRLMSFVRSSTNRSDR</sequence>
<keyword evidence="2" id="KW-1185">Reference proteome</keyword>
<reference evidence="1 2" key="1">
    <citation type="submission" date="2019-03" db="EMBL/GenBank/DDBJ databases">
        <title>Genomic Encyclopedia of Type Strains, Phase IV (KMG-IV): sequencing the most valuable type-strain genomes for metagenomic binning, comparative biology and taxonomic classification.</title>
        <authorList>
            <person name="Goeker M."/>
        </authorList>
    </citation>
    <scope>NUCLEOTIDE SEQUENCE [LARGE SCALE GENOMIC DNA]</scope>
    <source>
        <strain evidence="1 2">DSM 13587</strain>
    </source>
</reference>
<proteinExistence type="predicted"/>
<evidence type="ECO:0000313" key="2">
    <source>
        <dbReference type="Proteomes" id="UP000295717"/>
    </source>
</evidence>
<comment type="caution">
    <text evidence="1">The sequence shown here is derived from an EMBL/GenBank/DDBJ whole genome shotgun (WGS) entry which is preliminary data.</text>
</comment>
<accession>A0A4R3MTC4</accession>
<protein>
    <submittedName>
        <fullName evidence="1">Uncharacterized protein</fullName>
    </submittedName>
</protein>
<gene>
    <name evidence="1" type="ORF">EDC35_109134</name>
</gene>
<organism evidence="1 2">
    <name type="scientific">Thiobaca trueperi</name>
    <dbReference type="NCBI Taxonomy" id="127458"/>
    <lineage>
        <taxon>Bacteria</taxon>
        <taxon>Pseudomonadati</taxon>
        <taxon>Pseudomonadota</taxon>
        <taxon>Gammaproteobacteria</taxon>
        <taxon>Chromatiales</taxon>
        <taxon>Chromatiaceae</taxon>
        <taxon>Thiobaca</taxon>
    </lineage>
</organism>
<evidence type="ECO:0000313" key="1">
    <source>
        <dbReference type="EMBL" id="TCT19255.1"/>
    </source>
</evidence>
<dbReference type="EMBL" id="SMAO01000009">
    <property type="protein sequence ID" value="TCT19255.1"/>
    <property type="molecule type" value="Genomic_DNA"/>
</dbReference>
<dbReference type="AlphaFoldDB" id="A0A4R3MTC4"/>